<keyword evidence="1" id="KW-0547">Nucleotide-binding</keyword>
<evidence type="ECO:0000256" key="1">
    <source>
        <dbReference type="ARBA" id="ARBA00022741"/>
    </source>
</evidence>
<evidence type="ECO:0000256" key="2">
    <source>
        <dbReference type="ARBA" id="ARBA00022840"/>
    </source>
</evidence>
<dbReference type="GO" id="GO:0005524">
    <property type="term" value="F:ATP binding"/>
    <property type="evidence" value="ECO:0007669"/>
    <property type="project" value="UniProtKB-KW"/>
</dbReference>
<gene>
    <name evidence="3" type="ORF">M437DRAFT_88199</name>
</gene>
<dbReference type="RefSeq" id="XP_040875959.1">
    <property type="nucleotide sequence ID" value="XM_041028776.1"/>
</dbReference>
<dbReference type="InterPro" id="IPR043129">
    <property type="entry name" value="ATPase_NBD"/>
</dbReference>
<evidence type="ECO:0000313" key="4">
    <source>
        <dbReference type="Proteomes" id="UP000030672"/>
    </source>
</evidence>
<dbReference type="Gene3D" id="3.30.420.40">
    <property type="match status" value="1"/>
</dbReference>
<protein>
    <submittedName>
        <fullName evidence="3">Actin-like ATPase domain-containing protein</fullName>
    </submittedName>
</protein>
<dbReference type="PRINTS" id="PR00301">
    <property type="entry name" value="HEATSHOCK70"/>
</dbReference>
<name>A0A074W8Q6_AURM1</name>
<accession>A0A074W8Q6</accession>
<dbReference type="InterPro" id="IPR013126">
    <property type="entry name" value="Hsp_70_fam"/>
</dbReference>
<keyword evidence="2" id="KW-0067">ATP-binding</keyword>
<dbReference type="PANTHER" id="PTHR14187:SF82">
    <property type="entry name" value="FAMILY CHAPERONE, PUTATIVE (AFU_ORTHOLOGUE AFUA_7G08575)-RELATED"/>
    <property type="match status" value="1"/>
</dbReference>
<dbReference type="GeneID" id="63922149"/>
<proteinExistence type="predicted"/>
<dbReference type="CDD" id="cd10170">
    <property type="entry name" value="ASKHA_NBD_HSP70"/>
    <property type="match status" value="1"/>
</dbReference>
<reference evidence="3 4" key="1">
    <citation type="journal article" date="2014" name="BMC Genomics">
        <title>Genome sequencing of four Aureobasidium pullulans varieties: biotechnological potential, stress tolerance, and description of new species.</title>
        <authorList>
            <person name="Gostin Ar C."/>
            <person name="Ohm R.A."/>
            <person name="Kogej T."/>
            <person name="Sonjak S."/>
            <person name="Turk M."/>
            <person name="Zajc J."/>
            <person name="Zalar P."/>
            <person name="Grube M."/>
            <person name="Sun H."/>
            <person name="Han J."/>
            <person name="Sharma A."/>
            <person name="Chiniquy J."/>
            <person name="Ngan C.Y."/>
            <person name="Lipzen A."/>
            <person name="Barry K."/>
            <person name="Grigoriev I.V."/>
            <person name="Gunde-Cimerman N."/>
        </authorList>
    </citation>
    <scope>NUCLEOTIDE SEQUENCE [LARGE SCALE GENOMIC DNA]</scope>
    <source>
        <strain evidence="3 4">CBS 110374</strain>
    </source>
</reference>
<dbReference type="EMBL" id="KL584851">
    <property type="protein sequence ID" value="KEQ58936.1"/>
    <property type="molecule type" value="Genomic_DNA"/>
</dbReference>
<dbReference type="Pfam" id="PF00012">
    <property type="entry name" value="HSP70"/>
    <property type="match status" value="1"/>
</dbReference>
<dbReference type="HOGENOM" id="CLU_009958_6_1_1"/>
<dbReference type="PANTHER" id="PTHR14187">
    <property type="entry name" value="ALPHA KINASE/ELONGATION FACTOR 2 KINASE"/>
    <property type="match status" value="1"/>
</dbReference>
<dbReference type="SUPFAM" id="SSF53067">
    <property type="entry name" value="Actin-like ATPase domain"/>
    <property type="match status" value="2"/>
</dbReference>
<dbReference type="AlphaFoldDB" id="A0A074W8Q6"/>
<dbReference type="GO" id="GO:0140662">
    <property type="term" value="F:ATP-dependent protein folding chaperone"/>
    <property type="evidence" value="ECO:0007669"/>
    <property type="project" value="InterPro"/>
</dbReference>
<organism evidence="3 4">
    <name type="scientific">Aureobasidium melanogenum (strain CBS 110374)</name>
    <name type="common">Aureobasidium pullulans var. melanogenum</name>
    <dbReference type="NCBI Taxonomy" id="1043003"/>
    <lineage>
        <taxon>Eukaryota</taxon>
        <taxon>Fungi</taxon>
        <taxon>Dikarya</taxon>
        <taxon>Ascomycota</taxon>
        <taxon>Pezizomycotina</taxon>
        <taxon>Dothideomycetes</taxon>
        <taxon>Dothideomycetidae</taxon>
        <taxon>Dothideales</taxon>
        <taxon>Saccotheciaceae</taxon>
        <taxon>Aureobasidium</taxon>
    </lineage>
</organism>
<dbReference type="Proteomes" id="UP000030672">
    <property type="component" value="Unassembled WGS sequence"/>
</dbReference>
<dbReference type="STRING" id="1043003.A0A074W8Q6"/>
<keyword evidence="4" id="KW-1185">Reference proteome</keyword>
<sequence>MASSGGDRFVVGVDFGTTYSGVAFTYSGNIEAADEIAVVKDWPGANNVSSEKVPSELAYVPASDADEFEIINPDSSDAFEIRWGLELKPDQPRLRCLKLRLDPRQELPHYVSKQDLDDQLNTCGKTTEDAIADYLSVVYSHAKEVMVNRFGEQMMSSTPPEIVVTVPAIWSDAAKDATFRVAKKAGMGTNIRMISEPEAAAIYAFKSMEQETKVLGVGDSFIVCDCGGGTVDLAAFSVRSLAPLSLEESAPGTGALCGGVFLNLRFQALVKSRMGAIAFKNLLDSKPKAWAVALRYFEDYVKKNFNPLSSRSRYDDSKFNVPLPGVEDNTAAGIDCGFFILSSCEVAELFRPLVDSVIELVERQRNVLLACGKTPKGVILVGGFGNSAYLFKCLKSRFAHDDSPPSYNQSISRFSPEPEVKFVVLQPANAWTAVVRGAVLSSIQEKVVHTRKARRHYGVRHHSVFDESKHSIKNKFWDVLDERYKADNQITWYTKRGDDLPTEEPFLFDFRRKWAHEDPIPEYASSSIMVSDDDSAPQEYERSATSKTRTLCRLHVDLSDVPRHLFKEHVNSLGVRYRTLSYKIGMTVESGYIIWDLRVKGIVYGEVEAEFE</sequence>
<evidence type="ECO:0000313" key="3">
    <source>
        <dbReference type="EMBL" id="KEQ58936.1"/>
    </source>
</evidence>